<feature type="transmembrane region" description="Helical" evidence="11">
    <location>
        <begin position="241"/>
        <end position="262"/>
    </location>
</feature>
<keyword evidence="8 11" id="KW-0472">Membrane</keyword>
<feature type="transmembrane region" description="Helical" evidence="11">
    <location>
        <begin position="49"/>
        <end position="68"/>
    </location>
</feature>
<evidence type="ECO:0000256" key="5">
    <source>
        <dbReference type="ARBA" id="ARBA00022692"/>
    </source>
</evidence>
<comment type="similarity">
    <text evidence="2 11">Belongs to the G-protein coupled receptor 1 family.</text>
</comment>
<protein>
    <recommendedName>
        <fullName evidence="11">Vomeronasal type-1 receptor</fullName>
    </recommendedName>
</protein>
<accession>A0A8C0D6N3</accession>
<keyword evidence="10 11" id="KW-0807">Transducer</keyword>
<evidence type="ECO:0000256" key="7">
    <source>
        <dbReference type="ARBA" id="ARBA00023040"/>
    </source>
</evidence>
<feature type="transmembrane region" description="Helical" evidence="11">
    <location>
        <begin position="212"/>
        <end position="235"/>
    </location>
</feature>
<dbReference type="PANTHER" id="PTHR24062">
    <property type="entry name" value="VOMERONASAL TYPE-1 RECEPTOR"/>
    <property type="match status" value="1"/>
</dbReference>
<evidence type="ECO:0000256" key="2">
    <source>
        <dbReference type="ARBA" id="ARBA00010663"/>
    </source>
</evidence>
<evidence type="ECO:0000313" key="12">
    <source>
        <dbReference type="Ensembl" id="ENSBMSP00010016250.1"/>
    </source>
</evidence>
<evidence type="ECO:0000256" key="4">
    <source>
        <dbReference type="ARBA" id="ARBA00022507"/>
    </source>
</evidence>
<keyword evidence="6 11" id="KW-1133">Transmembrane helix</keyword>
<dbReference type="OMA" id="ESKCLIV"/>
<dbReference type="CDD" id="cd13949">
    <property type="entry name" value="7tm_V1R_pheromone"/>
    <property type="match status" value="1"/>
</dbReference>
<dbReference type="GO" id="GO:0016503">
    <property type="term" value="F:pheromone receptor activity"/>
    <property type="evidence" value="ECO:0007669"/>
    <property type="project" value="InterPro"/>
</dbReference>
<dbReference type="GO" id="GO:0019236">
    <property type="term" value="P:response to pheromone"/>
    <property type="evidence" value="ECO:0007669"/>
    <property type="project" value="UniProtKB-KW"/>
</dbReference>
<evidence type="ECO:0000256" key="8">
    <source>
        <dbReference type="ARBA" id="ARBA00023136"/>
    </source>
</evidence>
<reference evidence="12" key="1">
    <citation type="submission" date="2023-09" db="UniProtKB">
        <authorList>
            <consortium name="Ensembl"/>
        </authorList>
    </citation>
    <scope>IDENTIFICATION</scope>
</reference>
<dbReference type="GeneTree" id="ENSGT01030000234553"/>
<evidence type="ECO:0000256" key="10">
    <source>
        <dbReference type="ARBA" id="ARBA00023224"/>
    </source>
</evidence>
<keyword evidence="5 11" id="KW-0812">Transmembrane</keyword>
<feature type="transmembrane region" description="Helical" evidence="11">
    <location>
        <begin position="74"/>
        <end position="96"/>
    </location>
</feature>
<evidence type="ECO:0000256" key="1">
    <source>
        <dbReference type="ARBA" id="ARBA00004651"/>
    </source>
</evidence>
<keyword evidence="9 11" id="KW-0675">Receptor</keyword>
<dbReference type="Pfam" id="PF03402">
    <property type="entry name" value="V1R"/>
    <property type="match status" value="1"/>
</dbReference>
<keyword evidence="3 11" id="KW-1003">Cell membrane</keyword>
<evidence type="ECO:0000256" key="9">
    <source>
        <dbReference type="ARBA" id="ARBA00023170"/>
    </source>
</evidence>
<feature type="transmembrane region" description="Helical" evidence="11">
    <location>
        <begin position="6"/>
        <end position="28"/>
    </location>
</feature>
<dbReference type="AlphaFoldDB" id="A0A8C0D6N3"/>
<dbReference type="GO" id="GO:0005886">
    <property type="term" value="C:plasma membrane"/>
    <property type="evidence" value="ECO:0007669"/>
    <property type="project" value="UniProtKB-SubCell"/>
</dbReference>
<comment type="subcellular location">
    <subcellularLocation>
        <location evidence="1 11">Cell membrane</location>
        <topology evidence="1 11">Multi-pass membrane protein</topology>
    </subcellularLocation>
</comment>
<sequence length="315" mass="35618">RSTFQHLLNAFFSEVGIGISANTILLLFHVHTFLHEHRLKPTDLTISHLALIHIVMLVTMGFIGTDILGSQKTWLMRGLSICTTCLLSVLQAITLSPRNSCLAKFKHKSSHHNLHCFLLLWVFNMSISSRYVASTIATPNVTSDHCSFLPELHPQGPIFHSCYSEMSSSWGSWSVKRIHVIFRYGHKWQSQRLHSKSLSPRSSPGKRATQTILLPSSSFVIIYCVDFIILFSVGVMWTNDPILVCIQMLVTNGYGTVSPLLISTEKQILKIMQKHKGEGRSVFNKTAIEISWGKTVSALIRNHFMFHRIFSLKNS</sequence>
<dbReference type="InterPro" id="IPR004072">
    <property type="entry name" value="Vmron_rcpt_1"/>
</dbReference>
<dbReference type="Ensembl" id="ENSBMST00010017977.1">
    <property type="protein sequence ID" value="ENSBMSP00010016250.1"/>
    <property type="gene ID" value="ENSBMSG00010011817.1"/>
</dbReference>
<evidence type="ECO:0000256" key="6">
    <source>
        <dbReference type="ARBA" id="ARBA00022989"/>
    </source>
</evidence>
<proteinExistence type="inferred from homology"/>
<evidence type="ECO:0000256" key="3">
    <source>
        <dbReference type="ARBA" id="ARBA00022475"/>
    </source>
</evidence>
<evidence type="ECO:0000256" key="11">
    <source>
        <dbReference type="RuleBase" id="RU364061"/>
    </source>
</evidence>
<keyword evidence="4 11" id="KW-0589">Pheromone response</keyword>
<organism evidence="12">
    <name type="scientific">Balaenoptera musculus</name>
    <name type="common">Blue whale</name>
    <dbReference type="NCBI Taxonomy" id="9771"/>
    <lineage>
        <taxon>Eukaryota</taxon>
        <taxon>Metazoa</taxon>
        <taxon>Chordata</taxon>
        <taxon>Craniata</taxon>
        <taxon>Vertebrata</taxon>
        <taxon>Euteleostomi</taxon>
        <taxon>Mammalia</taxon>
        <taxon>Eutheria</taxon>
        <taxon>Laurasiatheria</taxon>
        <taxon>Artiodactyla</taxon>
        <taxon>Whippomorpha</taxon>
        <taxon>Cetacea</taxon>
        <taxon>Mysticeti</taxon>
        <taxon>Balaenopteridae</taxon>
        <taxon>Balaenoptera</taxon>
    </lineage>
</organism>
<name>A0A8C0D6N3_BALMU</name>
<keyword evidence="7 11" id="KW-0297">G-protein coupled receptor</keyword>